<dbReference type="InterPro" id="IPR036869">
    <property type="entry name" value="J_dom_sf"/>
</dbReference>
<dbReference type="FunFam" id="1.10.287.110:FF:000107">
    <property type="entry name" value="Related to DJP1-DnaJ-like protein"/>
    <property type="match status" value="1"/>
</dbReference>
<dbReference type="GeneID" id="37015593"/>
<dbReference type="PANTHER" id="PTHR45006:SF1">
    <property type="entry name" value="DNAJ-LIKE PROTEIN 1"/>
    <property type="match status" value="1"/>
</dbReference>
<dbReference type="Proteomes" id="UP000245942">
    <property type="component" value="Unassembled WGS sequence"/>
</dbReference>
<dbReference type="InterPro" id="IPR026894">
    <property type="entry name" value="DnaJ_X"/>
</dbReference>
<sequence length="514" mass="55346">MATSAPPPAADATATTPADAAAAPSKPRDQGRDGKVADMEYYDLLKVPASATDIELKKAYRKAAIVNHPDKGGDEETFKLIGEAYRVLSDNNLRGEYDRYGKKKPTDEVGLKEATDMFGSLFGGERFVDYIGEISLIKDFGKASEIMMSEEEKAEMEQQLKDEHAKTHAGSDGGVAAQAPATATTEPGATATPAPDAAGATAAGAKPDATTAGPSGSHLQAHDGKAGKAAASGSKANKVTPEQRAKLEEFEKEKEIAEEKRIKDLTEKLKDRIRPFCSAKNPGDKDDSETQLFEKKMRQEAEDLKLESFGVELLHVIGSIYLTKSTTWIKSQRHHFLGLPGFFSKLKEKSGMVKETWNLLGSAVSVQMSMEDLAKRQEKGEIPEDELKQLEMEMSGKMLLATWRGTRWEVTGVLRKVCDNLLNEKGVDNKTLLNRARALALLGSIYKQVTPDESDEERRELERLVAEAAGKKKNKDKNAPVHGATAKKSTAAPGAAAGGSGTATPASADAKKAA</sequence>
<reference evidence="3 4" key="1">
    <citation type="journal article" date="2018" name="Mol. Biol. Evol.">
        <title>Broad Genomic Sampling Reveals a Smut Pathogenic Ancestry of the Fungal Clade Ustilaginomycotina.</title>
        <authorList>
            <person name="Kijpornyongpan T."/>
            <person name="Mondo S.J."/>
            <person name="Barry K."/>
            <person name="Sandor L."/>
            <person name="Lee J."/>
            <person name="Lipzen A."/>
            <person name="Pangilinan J."/>
            <person name="LaButti K."/>
            <person name="Hainaut M."/>
            <person name="Henrissat B."/>
            <person name="Grigoriev I.V."/>
            <person name="Spatafora J.W."/>
            <person name="Aime M.C."/>
        </authorList>
    </citation>
    <scope>NUCLEOTIDE SEQUENCE [LARGE SCALE GENOMIC DNA]</scope>
    <source>
        <strain evidence="3 4">MCA 4718</strain>
    </source>
</reference>
<feature type="region of interest" description="Disordered" evidence="1">
    <location>
        <begin position="1"/>
        <end position="34"/>
    </location>
</feature>
<dbReference type="SMART" id="SM00271">
    <property type="entry name" value="DnaJ"/>
    <property type="match status" value="1"/>
</dbReference>
<dbReference type="GO" id="GO:0005829">
    <property type="term" value="C:cytosol"/>
    <property type="evidence" value="ECO:0007669"/>
    <property type="project" value="TreeGrafter"/>
</dbReference>
<feature type="domain" description="J" evidence="2">
    <location>
        <begin position="40"/>
        <end position="101"/>
    </location>
</feature>
<dbReference type="RefSeq" id="XP_025347423.1">
    <property type="nucleotide sequence ID" value="XM_025493859.1"/>
</dbReference>
<feature type="compositionally biased region" description="Low complexity" evidence="1">
    <location>
        <begin position="10"/>
        <end position="25"/>
    </location>
</feature>
<accession>A0A316U7D6</accession>
<dbReference type="EMBL" id="KZ819328">
    <property type="protein sequence ID" value="PWN20263.1"/>
    <property type="molecule type" value="Genomic_DNA"/>
</dbReference>
<keyword evidence="4" id="KW-1185">Reference proteome</keyword>
<dbReference type="SUPFAM" id="SSF46565">
    <property type="entry name" value="Chaperone J-domain"/>
    <property type="match status" value="1"/>
</dbReference>
<feature type="compositionally biased region" description="Low complexity" evidence="1">
    <location>
        <begin position="227"/>
        <end position="236"/>
    </location>
</feature>
<feature type="region of interest" description="Disordered" evidence="1">
    <location>
        <begin position="151"/>
        <end position="247"/>
    </location>
</feature>
<dbReference type="AlphaFoldDB" id="A0A316U7D6"/>
<dbReference type="InterPro" id="IPR001623">
    <property type="entry name" value="DnaJ_domain"/>
</dbReference>
<gene>
    <name evidence="3" type="ORF">BCV69DRAFT_294015</name>
</gene>
<dbReference type="Gene3D" id="1.10.287.110">
    <property type="entry name" value="DnaJ domain"/>
    <property type="match status" value="1"/>
</dbReference>
<dbReference type="Pfam" id="PF14308">
    <property type="entry name" value="DnaJ-X"/>
    <property type="match status" value="1"/>
</dbReference>
<feature type="compositionally biased region" description="Low complexity" evidence="1">
    <location>
        <begin position="483"/>
        <end position="495"/>
    </location>
</feature>
<dbReference type="PRINTS" id="PR00625">
    <property type="entry name" value="JDOMAIN"/>
</dbReference>
<feature type="compositionally biased region" description="Basic and acidic residues" evidence="1">
    <location>
        <begin position="456"/>
        <end position="465"/>
    </location>
</feature>
<dbReference type="OrthoDB" id="552049at2759"/>
<dbReference type="PANTHER" id="PTHR45006">
    <property type="entry name" value="DNAJ-LIKE PROTEIN 1"/>
    <property type="match status" value="1"/>
</dbReference>
<dbReference type="STRING" id="1684307.A0A316U7D6"/>
<evidence type="ECO:0000259" key="2">
    <source>
        <dbReference type="PROSITE" id="PS50076"/>
    </source>
</evidence>
<dbReference type="GO" id="GO:0016558">
    <property type="term" value="P:protein import into peroxisome matrix"/>
    <property type="evidence" value="ECO:0007669"/>
    <property type="project" value="TreeGrafter"/>
</dbReference>
<feature type="compositionally biased region" description="Basic and acidic residues" evidence="1">
    <location>
        <begin position="155"/>
        <end position="166"/>
    </location>
</feature>
<evidence type="ECO:0000313" key="4">
    <source>
        <dbReference type="Proteomes" id="UP000245942"/>
    </source>
</evidence>
<evidence type="ECO:0000256" key="1">
    <source>
        <dbReference type="SAM" id="MobiDB-lite"/>
    </source>
</evidence>
<dbReference type="Pfam" id="PF00226">
    <property type="entry name" value="DnaJ"/>
    <property type="match status" value="1"/>
</dbReference>
<name>A0A316U7D6_9BASI</name>
<evidence type="ECO:0000313" key="3">
    <source>
        <dbReference type="EMBL" id="PWN20263.1"/>
    </source>
</evidence>
<feature type="region of interest" description="Disordered" evidence="1">
    <location>
        <begin position="450"/>
        <end position="514"/>
    </location>
</feature>
<proteinExistence type="predicted"/>
<dbReference type="PROSITE" id="PS50076">
    <property type="entry name" value="DNAJ_2"/>
    <property type="match status" value="1"/>
</dbReference>
<protein>
    <submittedName>
        <fullName evidence="3">DnaJ-domain-containing protein</fullName>
    </submittedName>
</protein>
<feature type="compositionally biased region" description="Low complexity" evidence="1">
    <location>
        <begin position="174"/>
        <end position="214"/>
    </location>
</feature>
<dbReference type="InterPro" id="IPR052814">
    <property type="entry name" value="Peroxisomal_DnaJ"/>
</dbReference>
<organism evidence="3 4">
    <name type="scientific">Pseudomicrostroma glucosiphilum</name>
    <dbReference type="NCBI Taxonomy" id="1684307"/>
    <lineage>
        <taxon>Eukaryota</taxon>
        <taxon>Fungi</taxon>
        <taxon>Dikarya</taxon>
        <taxon>Basidiomycota</taxon>
        <taxon>Ustilaginomycotina</taxon>
        <taxon>Exobasidiomycetes</taxon>
        <taxon>Microstromatales</taxon>
        <taxon>Microstromatales incertae sedis</taxon>
        <taxon>Pseudomicrostroma</taxon>
    </lineage>
</organism>
<dbReference type="CDD" id="cd06257">
    <property type="entry name" value="DnaJ"/>
    <property type="match status" value="1"/>
</dbReference>